<evidence type="ECO:0000256" key="4">
    <source>
        <dbReference type="ARBA" id="ARBA00022519"/>
    </source>
</evidence>
<evidence type="ECO:0000313" key="14">
    <source>
        <dbReference type="EMBL" id="RUR68385.1"/>
    </source>
</evidence>
<evidence type="ECO:0000256" key="11">
    <source>
        <dbReference type="ARBA" id="ARBA00030948"/>
    </source>
</evidence>
<evidence type="ECO:0000313" key="15">
    <source>
        <dbReference type="Proteomes" id="UP000281118"/>
    </source>
</evidence>
<dbReference type="AlphaFoldDB" id="A0A3S0ZA96"/>
<evidence type="ECO:0000256" key="10">
    <source>
        <dbReference type="ARBA" id="ARBA00023186"/>
    </source>
</evidence>
<comment type="similarity">
    <text evidence="2">Belongs to the lipase chaperone family.</text>
</comment>
<evidence type="ECO:0000256" key="3">
    <source>
        <dbReference type="ARBA" id="ARBA00022475"/>
    </source>
</evidence>
<dbReference type="RefSeq" id="WP_126022510.1">
    <property type="nucleotide sequence ID" value="NZ_RXFT01000005.1"/>
</dbReference>
<evidence type="ECO:0000256" key="9">
    <source>
        <dbReference type="ARBA" id="ARBA00023136"/>
    </source>
</evidence>
<evidence type="ECO:0000256" key="2">
    <source>
        <dbReference type="ARBA" id="ARBA00010358"/>
    </source>
</evidence>
<dbReference type="GO" id="GO:0051082">
    <property type="term" value="F:unfolded protein binding"/>
    <property type="evidence" value="ECO:0007669"/>
    <property type="project" value="InterPro"/>
</dbReference>
<evidence type="ECO:0000256" key="5">
    <source>
        <dbReference type="ARBA" id="ARBA00022692"/>
    </source>
</evidence>
<organism evidence="14 15">
    <name type="scientific">Variovorax guangxiensis</name>
    <dbReference type="NCBI Taxonomy" id="1775474"/>
    <lineage>
        <taxon>Bacteria</taxon>
        <taxon>Pseudomonadati</taxon>
        <taxon>Pseudomonadota</taxon>
        <taxon>Betaproteobacteria</taxon>
        <taxon>Burkholderiales</taxon>
        <taxon>Comamonadaceae</taxon>
        <taxon>Variovorax</taxon>
    </lineage>
</organism>
<keyword evidence="3" id="KW-1003">Cell membrane</keyword>
<gene>
    <name evidence="14" type="ORF">EJP67_15090</name>
</gene>
<dbReference type="Proteomes" id="UP000281118">
    <property type="component" value="Unassembled WGS sequence"/>
</dbReference>
<keyword evidence="6" id="KW-0442">Lipid degradation</keyword>
<feature type="chain" id="PRO_5018646406" description="Lipase helper protein" evidence="13">
    <location>
        <begin position="18"/>
        <end position="310"/>
    </location>
</feature>
<evidence type="ECO:0000256" key="6">
    <source>
        <dbReference type="ARBA" id="ARBA00022963"/>
    </source>
</evidence>
<dbReference type="OrthoDB" id="8811361at2"/>
<evidence type="ECO:0000256" key="12">
    <source>
        <dbReference type="ARBA" id="ARBA00031542"/>
    </source>
</evidence>
<evidence type="ECO:0000256" key="8">
    <source>
        <dbReference type="ARBA" id="ARBA00023098"/>
    </source>
</evidence>
<proteinExistence type="inferred from homology"/>
<dbReference type="EMBL" id="RXFT01000005">
    <property type="protein sequence ID" value="RUR68385.1"/>
    <property type="molecule type" value="Genomic_DNA"/>
</dbReference>
<evidence type="ECO:0000256" key="13">
    <source>
        <dbReference type="SAM" id="SignalP"/>
    </source>
</evidence>
<keyword evidence="9" id="KW-0472">Membrane</keyword>
<keyword evidence="8" id="KW-0443">Lipid metabolism</keyword>
<feature type="signal peptide" evidence="13">
    <location>
        <begin position="1"/>
        <end position="17"/>
    </location>
</feature>
<evidence type="ECO:0000256" key="7">
    <source>
        <dbReference type="ARBA" id="ARBA00022989"/>
    </source>
</evidence>
<keyword evidence="4" id="KW-0997">Cell inner membrane</keyword>
<dbReference type="GO" id="GO:0006457">
    <property type="term" value="P:protein folding"/>
    <property type="evidence" value="ECO:0007669"/>
    <property type="project" value="InterPro"/>
</dbReference>
<evidence type="ECO:0000256" key="1">
    <source>
        <dbReference type="ARBA" id="ARBA00004383"/>
    </source>
</evidence>
<keyword evidence="13" id="KW-0732">Signal</keyword>
<comment type="subcellular location">
    <subcellularLocation>
        <location evidence="1">Cell inner membrane</location>
        <topology evidence="1">Single-pass membrane protein</topology>
        <orientation evidence="1">Periplasmic side</orientation>
    </subcellularLocation>
</comment>
<accession>A0A3S0ZA96</accession>
<dbReference type="GO" id="GO:0016042">
    <property type="term" value="P:lipid catabolic process"/>
    <property type="evidence" value="ECO:0007669"/>
    <property type="project" value="UniProtKB-KW"/>
</dbReference>
<reference evidence="14 15" key="1">
    <citation type="submission" date="2018-12" db="EMBL/GenBank/DDBJ databases">
        <title>The genome sequences of Variovorax guangxiensis DSM 27352.</title>
        <authorList>
            <person name="Gao J."/>
            <person name="Sun J."/>
        </authorList>
    </citation>
    <scope>NUCLEOTIDE SEQUENCE [LARGE SCALE GENOMIC DNA]</scope>
    <source>
        <strain evidence="14 15">DSM 27352</strain>
    </source>
</reference>
<sequence length="310" mass="34170">MPRKLLLPLAAAAAVLAAGTAWWLAGGEEAPAPAVVSAALPATSSDLPDVSRSAPDASPHTPDPLLTPALLRTFEQMLDGSQARDKEGLMAEMRARIDRYLPPEWRVRALGLLERYIDYRNALEALPAANIGDPAGLRRILDARAGIRSRYFAPEEVEGLFGADEKFDRFSVEKLEIERNASLTAEQKRQALAKTEETWLTPEQRADRVASVAQLAVGEQTAELEARGASPQERFEERSKQYGYEAAQRLATLDRQEQDWQSRLSRYAAADEAARAQLQAELFTPQEALRLQAALEMRAAEQKKKAATPP</sequence>
<protein>
    <recommendedName>
        <fullName evidence="11">Lipase helper protein</fullName>
    </recommendedName>
    <alternativeName>
        <fullName evidence="12">Lipase modulator</fullName>
    </alternativeName>
</protein>
<keyword evidence="5" id="KW-0812">Transmembrane</keyword>
<keyword evidence="10" id="KW-0143">Chaperone</keyword>
<name>A0A3S0ZA96_9BURK</name>
<dbReference type="GO" id="GO:0005886">
    <property type="term" value="C:plasma membrane"/>
    <property type="evidence" value="ECO:0007669"/>
    <property type="project" value="UniProtKB-SubCell"/>
</dbReference>
<keyword evidence="7" id="KW-1133">Transmembrane helix</keyword>
<dbReference type="SUPFAM" id="SSF158855">
    <property type="entry name" value="Lipase chaperone-like"/>
    <property type="match status" value="1"/>
</dbReference>
<comment type="caution">
    <text evidence="14">The sequence shown here is derived from an EMBL/GenBank/DDBJ whole genome shotgun (WGS) entry which is preliminary data.</text>
</comment>
<dbReference type="Pfam" id="PF03280">
    <property type="entry name" value="Lipase_chap"/>
    <property type="match status" value="1"/>
</dbReference>
<dbReference type="InterPro" id="IPR004961">
    <property type="entry name" value="Lipase_chaperone"/>
</dbReference>